<dbReference type="InterPro" id="IPR017907">
    <property type="entry name" value="Znf_RING_CS"/>
</dbReference>
<dbReference type="Gene3D" id="3.30.40.10">
    <property type="entry name" value="Zinc/RING finger domain, C3HC4 (zinc finger)"/>
    <property type="match status" value="1"/>
</dbReference>
<keyword evidence="5" id="KW-0175">Coiled coil</keyword>
<dbReference type="GO" id="GO:0061630">
    <property type="term" value="F:ubiquitin protein ligase activity"/>
    <property type="evidence" value="ECO:0007669"/>
    <property type="project" value="InterPro"/>
</dbReference>
<feature type="coiled-coil region" evidence="5">
    <location>
        <begin position="146"/>
        <end position="187"/>
    </location>
</feature>
<dbReference type="GO" id="GO:0000795">
    <property type="term" value="C:synaptonemal complex"/>
    <property type="evidence" value="ECO:0007669"/>
    <property type="project" value="InterPro"/>
</dbReference>
<dbReference type="InterPro" id="IPR001841">
    <property type="entry name" value="Znf_RING"/>
</dbReference>
<sequence length="387" mass="42616">MTAMHSLLYPRLFHRSPDPTAEIVISSNPRMDLALRCNNLSCRRELNEVAIVTTCSHIFCEPCAGDTGLITARLGTRNCPACQTQLNQPDDAMRSSMNPSEDYKTSVLSGLSPTIVMDCASKAMSFFNYQAVQEIMYQRAMTDQIASKLNRLGKEAQHMLNEANEEIQGLSDRLQAAIEDKTILQKKYLEAQQAFKNKTNRLNAIQKDYIRVKGNANEDIIRQAAAQNVDAMMERDLENTMGPPQRPAQVHLGASRSPSVIMNQRRPNAGDHVGVMHQNFAPALNTGRGSVTSGTPALYRQRLNASPHGRNAIPQQHTNMNFNTNILHPTPTRPPFGRVDGNVQDRLGHSSQGMSAGLKMGRHVQNTAGTRAAGSGVRSFPGGMLLR</sequence>
<keyword evidence="2 4" id="KW-0863">Zinc-finger</keyword>
<evidence type="ECO:0000313" key="7">
    <source>
        <dbReference type="EMBL" id="KAF2226974.1"/>
    </source>
</evidence>
<evidence type="ECO:0000256" key="2">
    <source>
        <dbReference type="ARBA" id="ARBA00022771"/>
    </source>
</evidence>
<dbReference type="GO" id="GO:0008270">
    <property type="term" value="F:zinc ion binding"/>
    <property type="evidence" value="ECO:0007669"/>
    <property type="project" value="UniProtKB-KW"/>
</dbReference>
<keyword evidence="1" id="KW-0479">Metal-binding</keyword>
<dbReference type="Pfam" id="PF14634">
    <property type="entry name" value="zf-RING_5"/>
    <property type="match status" value="1"/>
</dbReference>
<reference evidence="8" key="1">
    <citation type="journal article" date="2020" name="Stud. Mycol.">
        <title>101 Dothideomycetes genomes: A test case for predicting lifestyles and emergence of pathogens.</title>
        <authorList>
            <person name="Haridas S."/>
            <person name="Albert R."/>
            <person name="Binder M."/>
            <person name="Bloem J."/>
            <person name="LaButti K."/>
            <person name="Salamov A."/>
            <person name="Andreopoulos B."/>
            <person name="Baker S."/>
            <person name="Barry K."/>
            <person name="Bills G."/>
            <person name="Bluhm B."/>
            <person name="Cannon C."/>
            <person name="Castanera R."/>
            <person name="Culley D."/>
            <person name="Daum C."/>
            <person name="Ezra D."/>
            <person name="Gonzalez J."/>
            <person name="Henrissat B."/>
            <person name="Kuo A."/>
            <person name="Liang C."/>
            <person name="Lipzen A."/>
            <person name="Lutzoni F."/>
            <person name="Magnuson J."/>
            <person name="Mondo S."/>
            <person name="Nolan M."/>
            <person name="Ohm R."/>
            <person name="Pangilinan J."/>
            <person name="Park H.-J."/>
            <person name="Ramirez L."/>
            <person name="Alfaro M."/>
            <person name="Sun H."/>
            <person name="Tritt A."/>
            <person name="Yoshinaga Y."/>
            <person name="Zwiers L.-H."/>
            <person name="Turgeon B."/>
            <person name="Goodwin S."/>
            <person name="Spatafora J."/>
            <person name="Crous P."/>
            <person name="Grigoriev I."/>
        </authorList>
    </citation>
    <scope>NUCLEOTIDE SEQUENCE [LARGE SCALE GENOMIC DNA]</scope>
    <source>
        <strain evidence="8">CECT 20119</strain>
    </source>
</reference>
<dbReference type="GO" id="GO:0007131">
    <property type="term" value="P:reciprocal meiotic recombination"/>
    <property type="evidence" value="ECO:0007669"/>
    <property type="project" value="InterPro"/>
</dbReference>
<dbReference type="PROSITE" id="PS50089">
    <property type="entry name" value="ZF_RING_2"/>
    <property type="match status" value="1"/>
</dbReference>
<organism evidence="7 8">
    <name type="scientific">Elsinoe ampelina</name>
    <dbReference type="NCBI Taxonomy" id="302913"/>
    <lineage>
        <taxon>Eukaryota</taxon>
        <taxon>Fungi</taxon>
        <taxon>Dikarya</taxon>
        <taxon>Ascomycota</taxon>
        <taxon>Pezizomycotina</taxon>
        <taxon>Dothideomycetes</taxon>
        <taxon>Dothideomycetidae</taxon>
        <taxon>Myriangiales</taxon>
        <taxon>Elsinoaceae</taxon>
        <taxon>Elsinoe</taxon>
    </lineage>
</organism>
<keyword evidence="3" id="KW-0862">Zinc</keyword>
<dbReference type="PROSITE" id="PS00518">
    <property type="entry name" value="ZF_RING_1"/>
    <property type="match status" value="1"/>
</dbReference>
<keyword evidence="8" id="KW-1185">Reference proteome</keyword>
<dbReference type="InterPro" id="IPR042448">
    <property type="entry name" value="CCNB1IP1"/>
</dbReference>
<dbReference type="SUPFAM" id="SSF57850">
    <property type="entry name" value="RING/U-box"/>
    <property type="match status" value="1"/>
</dbReference>
<evidence type="ECO:0000259" key="6">
    <source>
        <dbReference type="PROSITE" id="PS50089"/>
    </source>
</evidence>
<proteinExistence type="predicted"/>
<evidence type="ECO:0000256" key="1">
    <source>
        <dbReference type="ARBA" id="ARBA00022723"/>
    </source>
</evidence>
<dbReference type="PANTHER" id="PTHR14305">
    <property type="entry name" value="E3 UBIQUITIN-PROTEIN LIGASE CCNB1IP1"/>
    <property type="match status" value="1"/>
</dbReference>
<dbReference type="InterPro" id="IPR013083">
    <property type="entry name" value="Znf_RING/FYVE/PHD"/>
</dbReference>
<dbReference type="OrthoDB" id="441210at2759"/>
<dbReference type="AlphaFoldDB" id="A0A6A6GMG0"/>
<name>A0A6A6GMG0_9PEZI</name>
<feature type="domain" description="RING-type" evidence="6">
    <location>
        <begin position="42"/>
        <end position="83"/>
    </location>
</feature>
<protein>
    <recommendedName>
        <fullName evidence="6">RING-type domain-containing protein</fullName>
    </recommendedName>
</protein>
<evidence type="ECO:0000313" key="8">
    <source>
        <dbReference type="Proteomes" id="UP000799538"/>
    </source>
</evidence>
<dbReference type="EMBL" id="ML992502">
    <property type="protein sequence ID" value="KAF2226974.1"/>
    <property type="molecule type" value="Genomic_DNA"/>
</dbReference>
<accession>A0A6A6GMG0</accession>
<evidence type="ECO:0000256" key="3">
    <source>
        <dbReference type="ARBA" id="ARBA00022833"/>
    </source>
</evidence>
<dbReference type="PANTHER" id="PTHR14305:SF0">
    <property type="entry name" value="E3 UBIQUITIN-PROTEIN LIGASE CCNB1IP1"/>
    <property type="match status" value="1"/>
</dbReference>
<evidence type="ECO:0000256" key="4">
    <source>
        <dbReference type="PROSITE-ProRule" id="PRU00175"/>
    </source>
</evidence>
<gene>
    <name evidence="7" type="ORF">BDZ85DRAFT_212309</name>
</gene>
<evidence type="ECO:0000256" key="5">
    <source>
        <dbReference type="SAM" id="Coils"/>
    </source>
</evidence>
<dbReference type="Proteomes" id="UP000799538">
    <property type="component" value="Unassembled WGS sequence"/>
</dbReference>